<dbReference type="RefSeq" id="WP_146454436.1">
    <property type="nucleotide sequence ID" value="NZ_SJPW01000001.1"/>
</dbReference>
<dbReference type="InterPro" id="IPR013424">
    <property type="entry name" value="Ice-binding_C"/>
</dbReference>
<reference evidence="3 4" key="1">
    <citation type="submission" date="2019-02" db="EMBL/GenBank/DDBJ databases">
        <title>Deep-cultivation of Planctomycetes and their phenomic and genomic characterization uncovers novel biology.</title>
        <authorList>
            <person name="Wiegand S."/>
            <person name="Jogler M."/>
            <person name="Boedeker C."/>
            <person name="Pinto D."/>
            <person name="Vollmers J."/>
            <person name="Rivas-Marin E."/>
            <person name="Kohn T."/>
            <person name="Peeters S.H."/>
            <person name="Heuer A."/>
            <person name="Rast P."/>
            <person name="Oberbeckmann S."/>
            <person name="Bunk B."/>
            <person name="Jeske O."/>
            <person name="Meyerdierks A."/>
            <person name="Storesund J.E."/>
            <person name="Kallscheuer N."/>
            <person name="Luecker S."/>
            <person name="Lage O.M."/>
            <person name="Pohl T."/>
            <person name="Merkel B.J."/>
            <person name="Hornburger P."/>
            <person name="Mueller R.-W."/>
            <person name="Bruemmer F."/>
            <person name="Labrenz M."/>
            <person name="Spormann A.M."/>
            <person name="Op Den Camp H."/>
            <person name="Overmann J."/>
            <person name="Amann R."/>
            <person name="Jetten M.S.M."/>
            <person name="Mascher T."/>
            <person name="Medema M.H."/>
            <person name="Devos D.P."/>
            <person name="Kaster A.-K."/>
            <person name="Ovreas L."/>
            <person name="Rohde M."/>
            <person name="Galperin M.Y."/>
            <person name="Jogler C."/>
        </authorList>
    </citation>
    <scope>NUCLEOTIDE SEQUENCE [LARGE SCALE GENOMIC DNA]</scope>
    <source>
        <strain evidence="3 4">Poly51</strain>
    </source>
</reference>
<dbReference type="EMBL" id="SJPW01000001">
    <property type="protein sequence ID" value="TWU60547.1"/>
    <property type="molecule type" value="Genomic_DNA"/>
</dbReference>
<comment type="caution">
    <text evidence="3">The sequence shown here is derived from an EMBL/GenBank/DDBJ whole genome shotgun (WGS) entry which is preliminary data.</text>
</comment>
<dbReference type="AlphaFoldDB" id="A0A5C6FKK5"/>
<evidence type="ECO:0000313" key="4">
    <source>
        <dbReference type="Proteomes" id="UP000318288"/>
    </source>
</evidence>
<dbReference type="Proteomes" id="UP000318288">
    <property type="component" value="Unassembled WGS sequence"/>
</dbReference>
<feature type="chain" id="PRO_5023032422" description="Ice-binding protein C-terminal domain-containing protein" evidence="1">
    <location>
        <begin position="24"/>
        <end position="303"/>
    </location>
</feature>
<feature type="signal peptide" evidence="1">
    <location>
        <begin position="1"/>
        <end position="23"/>
    </location>
</feature>
<protein>
    <recommendedName>
        <fullName evidence="2">Ice-binding protein C-terminal domain-containing protein</fullName>
    </recommendedName>
</protein>
<dbReference type="NCBIfam" id="TIGR02595">
    <property type="entry name" value="PEP_CTERM"/>
    <property type="match status" value="1"/>
</dbReference>
<proteinExistence type="predicted"/>
<sequence precursor="true">MIQRLFFLFAFGFATLATGAASRADMMFGVTFTAQAMSDLSVSDQALFTSGLSFWDDIIINHRDGVSRSWTLTVDTFSQAASGGGVLLGSAGPSGLAFSNVVSDGGPVPSNSRFIISTGGNANFNIHPDAGSLSADTVKHEIGHALGIGTLWEDNEVYSDGTAGNSNRTLAGGTPGQYVGAAGLAAYQAEIVGASGATFVPVELSGGSGTAHGHWNEADNFGQSLTGIVDTMGRDRRDELMTGWASPNMDFISNTTIGSLYDIGFNVNVQAVPEPSSLALIAIGFAGVMGVRTRKQRRAKADA</sequence>
<dbReference type="OrthoDB" id="264225at2"/>
<organism evidence="3 4">
    <name type="scientific">Rubripirellula tenax</name>
    <dbReference type="NCBI Taxonomy" id="2528015"/>
    <lineage>
        <taxon>Bacteria</taxon>
        <taxon>Pseudomonadati</taxon>
        <taxon>Planctomycetota</taxon>
        <taxon>Planctomycetia</taxon>
        <taxon>Pirellulales</taxon>
        <taxon>Pirellulaceae</taxon>
        <taxon>Rubripirellula</taxon>
    </lineage>
</organism>
<evidence type="ECO:0000259" key="2">
    <source>
        <dbReference type="Pfam" id="PF07589"/>
    </source>
</evidence>
<dbReference type="Pfam" id="PF07589">
    <property type="entry name" value="PEP-CTERM"/>
    <property type="match status" value="1"/>
</dbReference>
<gene>
    <name evidence="3" type="ORF">Poly51_08240</name>
</gene>
<feature type="domain" description="Ice-binding protein C-terminal" evidence="2">
    <location>
        <begin position="271"/>
        <end position="295"/>
    </location>
</feature>
<dbReference type="SUPFAM" id="SSF55486">
    <property type="entry name" value="Metalloproteases ('zincins'), catalytic domain"/>
    <property type="match status" value="2"/>
</dbReference>
<keyword evidence="4" id="KW-1185">Reference proteome</keyword>
<name>A0A5C6FKK5_9BACT</name>
<keyword evidence="1" id="KW-0732">Signal</keyword>
<accession>A0A5C6FKK5</accession>
<evidence type="ECO:0000256" key="1">
    <source>
        <dbReference type="SAM" id="SignalP"/>
    </source>
</evidence>
<evidence type="ECO:0000313" key="3">
    <source>
        <dbReference type="EMBL" id="TWU60547.1"/>
    </source>
</evidence>